<gene>
    <name evidence="1" type="ORF">CWI75_14320</name>
</gene>
<dbReference type="EMBL" id="PKLZ01000011">
    <property type="protein sequence ID" value="PLW81641.1"/>
    <property type="molecule type" value="Genomic_DNA"/>
</dbReference>
<name>A0A2N5XZS3_9GAMM</name>
<evidence type="ECO:0000313" key="2">
    <source>
        <dbReference type="Proteomes" id="UP000234845"/>
    </source>
</evidence>
<proteinExistence type="predicted"/>
<dbReference type="OrthoDB" id="7057999at2"/>
<dbReference type="SUPFAM" id="SSF52540">
    <property type="entry name" value="P-loop containing nucleoside triphosphate hydrolases"/>
    <property type="match status" value="1"/>
</dbReference>
<evidence type="ECO:0000313" key="1">
    <source>
        <dbReference type="EMBL" id="PLW81641.1"/>
    </source>
</evidence>
<comment type="caution">
    <text evidence="1">The sequence shown here is derived from an EMBL/GenBank/DDBJ whole genome shotgun (WGS) entry which is preliminary data.</text>
</comment>
<dbReference type="AlphaFoldDB" id="A0A2N5XZS3"/>
<dbReference type="Proteomes" id="UP000234845">
    <property type="component" value="Unassembled WGS sequence"/>
</dbReference>
<dbReference type="Pfam" id="PF13469">
    <property type="entry name" value="Sulfotransfer_3"/>
    <property type="match status" value="1"/>
</dbReference>
<evidence type="ECO:0008006" key="3">
    <source>
        <dbReference type="Google" id="ProtNLM"/>
    </source>
</evidence>
<reference evidence="2" key="1">
    <citation type="submission" date="2017-11" db="EMBL/GenBank/DDBJ databases">
        <title>The draft genome sequence of Chromatocurvus sp. F02.</title>
        <authorList>
            <person name="Du Z.-J."/>
            <person name="Chang Y.-Q."/>
        </authorList>
    </citation>
    <scope>NUCLEOTIDE SEQUENCE [LARGE SCALE GENOMIC DNA]</scope>
    <source>
        <strain evidence="2">F02</strain>
    </source>
</reference>
<dbReference type="InterPro" id="IPR027417">
    <property type="entry name" value="P-loop_NTPase"/>
</dbReference>
<keyword evidence="2" id="KW-1185">Reference proteome</keyword>
<protein>
    <recommendedName>
        <fullName evidence="3">Sulfotransferase</fullName>
    </recommendedName>
</protein>
<dbReference type="RefSeq" id="WP_101522204.1">
    <property type="nucleotide sequence ID" value="NZ_PKLZ01000011.1"/>
</dbReference>
<sequence length="256" mass="30285">MSSPLKAIICGYEKSGTTLLNEILRRHPDMDSGFECGFLLGDSPQDFPGIQPYYGNFRKTWQLTRQDMHYICNTDDWQECYARARERCPFIADKTTGLFDKTPIYMLHLNAVLNKMPQLPCVVNVRDPRALFLSWARWSWQENPEQWINDNFEVNCRRFISYAEGYRQALASHGDRIIVNQFEVFCLNAEKQLEKIFNHLGLLFDPDYLYFSSRHFVYGNTISDEYVFPYREAFSNELCERILTATEKYSEWHYHA</sequence>
<organism evidence="1 2">
    <name type="scientific">Kineobactrum sediminis</name>
    <dbReference type="NCBI Taxonomy" id="1905677"/>
    <lineage>
        <taxon>Bacteria</taxon>
        <taxon>Pseudomonadati</taxon>
        <taxon>Pseudomonadota</taxon>
        <taxon>Gammaproteobacteria</taxon>
        <taxon>Cellvibrionales</taxon>
        <taxon>Halieaceae</taxon>
        <taxon>Kineobactrum</taxon>
    </lineage>
</organism>
<dbReference type="Gene3D" id="3.40.50.300">
    <property type="entry name" value="P-loop containing nucleotide triphosphate hydrolases"/>
    <property type="match status" value="1"/>
</dbReference>
<accession>A0A2N5XZS3</accession>